<protein>
    <submittedName>
        <fullName evidence="3">Uncharacterized protein</fullName>
    </submittedName>
</protein>
<evidence type="ECO:0000256" key="1">
    <source>
        <dbReference type="SAM" id="MobiDB-lite"/>
    </source>
</evidence>
<dbReference type="EMBL" id="KL367480">
    <property type="protein sequence ID" value="KFD71847.1"/>
    <property type="molecule type" value="Genomic_DNA"/>
</dbReference>
<feature type="compositionally biased region" description="Polar residues" evidence="1">
    <location>
        <begin position="104"/>
        <end position="113"/>
    </location>
</feature>
<dbReference type="EMBL" id="KL363216">
    <property type="protein sequence ID" value="KFD53486.1"/>
    <property type="molecule type" value="Genomic_DNA"/>
</dbReference>
<accession>A0A085NQV1</accession>
<keyword evidence="4" id="KW-1185">Reference proteome</keyword>
<name>A0A085NQV1_9BILA</name>
<feature type="region of interest" description="Disordered" evidence="1">
    <location>
        <begin position="92"/>
        <end position="113"/>
    </location>
</feature>
<dbReference type="AlphaFoldDB" id="A0A085NQV1"/>
<reference evidence="3 4" key="1">
    <citation type="journal article" date="2014" name="Nat. Genet.">
        <title>Genome and transcriptome of the porcine whipworm Trichuris suis.</title>
        <authorList>
            <person name="Jex A.R."/>
            <person name="Nejsum P."/>
            <person name="Schwarz E.M."/>
            <person name="Hu L."/>
            <person name="Young N.D."/>
            <person name="Hall R.S."/>
            <person name="Korhonen P.K."/>
            <person name="Liao S."/>
            <person name="Thamsborg S."/>
            <person name="Xia J."/>
            <person name="Xu P."/>
            <person name="Wang S."/>
            <person name="Scheerlinck J.P."/>
            <person name="Hofmann A."/>
            <person name="Sternberg P.W."/>
            <person name="Wang J."/>
            <person name="Gasser R.B."/>
        </authorList>
    </citation>
    <scope>NUCLEOTIDE SEQUENCE [LARGE SCALE GENOMIC DNA]</scope>
    <source>
        <strain evidence="3">DCEP-RM93F</strain>
        <strain evidence="2">DCEP-RM93M</strain>
    </source>
</reference>
<evidence type="ECO:0000313" key="3">
    <source>
        <dbReference type="EMBL" id="KFD71847.1"/>
    </source>
</evidence>
<evidence type="ECO:0000313" key="4">
    <source>
        <dbReference type="Proteomes" id="UP000030764"/>
    </source>
</evidence>
<sequence length="113" mass="13199">MHPVWRKLIPDLIRDFKDLVPYGQQLITAELSHAAPETTEQRLQWLKDRDCNAERSRTARRGVRGSLEPYKQLLYERTWVEQNNAEFYLTGTKNQCEDDEELPSTPNRTAVGP</sequence>
<dbReference type="Proteomes" id="UP000030764">
    <property type="component" value="Unassembled WGS sequence"/>
</dbReference>
<proteinExistence type="predicted"/>
<evidence type="ECO:0000313" key="2">
    <source>
        <dbReference type="EMBL" id="KFD53486.1"/>
    </source>
</evidence>
<gene>
    <name evidence="2" type="ORF">M513_05592</name>
    <name evidence="3" type="ORF">M514_05592</name>
</gene>
<dbReference type="Proteomes" id="UP000030758">
    <property type="component" value="Unassembled WGS sequence"/>
</dbReference>
<organism evidence="3">
    <name type="scientific">Trichuris suis</name>
    <name type="common">pig whipworm</name>
    <dbReference type="NCBI Taxonomy" id="68888"/>
    <lineage>
        <taxon>Eukaryota</taxon>
        <taxon>Metazoa</taxon>
        <taxon>Ecdysozoa</taxon>
        <taxon>Nematoda</taxon>
        <taxon>Enoplea</taxon>
        <taxon>Dorylaimia</taxon>
        <taxon>Trichinellida</taxon>
        <taxon>Trichuridae</taxon>
        <taxon>Trichuris</taxon>
    </lineage>
</organism>